<evidence type="ECO:0000256" key="7">
    <source>
        <dbReference type="ARBA" id="ARBA00022741"/>
    </source>
</evidence>
<dbReference type="FunFam" id="3.40.50.300:FF:000483">
    <property type="entry name" value="Sensor histidine kinase KdpD"/>
    <property type="match status" value="1"/>
</dbReference>
<accession>A0A3D8TS40</accession>
<dbReference type="InterPro" id="IPR004358">
    <property type="entry name" value="Sig_transdc_His_kin-like_C"/>
</dbReference>
<dbReference type="SMART" id="SM00387">
    <property type="entry name" value="HATPase_c"/>
    <property type="match status" value="1"/>
</dbReference>
<dbReference type="Proteomes" id="UP000257055">
    <property type="component" value="Unassembled WGS sequence"/>
</dbReference>
<keyword evidence="18" id="KW-1185">Reference proteome</keyword>
<keyword evidence="11" id="KW-0902">Two-component regulatory system</keyword>
<dbReference type="Pfam" id="PF13493">
    <property type="entry name" value="DUF4118"/>
    <property type="match status" value="1"/>
</dbReference>
<dbReference type="EMBL" id="LARY01000002">
    <property type="protein sequence ID" value="RDX01411.1"/>
    <property type="molecule type" value="Genomic_DNA"/>
</dbReference>
<dbReference type="InterPro" id="IPR025201">
    <property type="entry name" value="KdpD_TM"/>
</dbReference>
<comment type="function">
    <text evidence="13">Member of the two-component regulatory system KdpD/KdpE involved in the regulation of the kdp operon. KdpD may function as a membrane-associated protein kinase that phosphorylates KdpE in response to environmental signals.</text>
</comment>
<dbReference type="InterPro" id="IPR006016">
    <property type="entry name" value="UspA"/>
</dbReference>
<feature type="coiled-coil region" evidence="14">
    <location>
        <begin position="281"/>
        <end position="308"/>
    </location>
</feature>
<dbReference type="Pfam" id="PF02702">
    <property type="entry name" value="KdpD"/>
    <property type="match status" value="1"/>
</dbReference>
<dbReference type="Pfam" id="PF00512">
    <property type="entry name" value="HisKA"/>
    <property type="match status" value="1"/>
</dbReference>
<dbReference type="PROSITE" id="PS50109">
    <property type="entry name" value="HIS_KIN"/>
    <property type="match status" value="1"/>
</dbReference>
<keyword evidence="4" id="KW-0597">Phosphoprotein</keyword>
<dbReference type="Gene3D" id="3.40.50.300">
    <property type="entry name" value="P-loop containing nucleotide triphosphate hydrolases"/>
    <property type="match status" value="1"/>
</dbReference>
<dbReference type="GO" id="GO:0005737">
    <property type="term" value="C:cytoplasm"/>
    <property type="evidence" value="ECO:0007669"/>
    <property type="project" value="UniProtKB-ARBA"/>
</dbReference>
<dbReference type="Gene3D" id="3.30.565.10">
    <property type="entry name" value="Histidine kinase-like ATPase, C-terminal domain"/>
    <property type="match status" value="1"/>
</dbReference>
<keyword evidence="6 15" id="KW-0812">Transmembrane</keyword>
<dbReference type="SUPFAM" id="SSF55781">
    <property type="entry name" value="GAF domain-like"/>
    <property type="match status" value="1"/>
</dbReference>
<dbReference type="AlphaFoldDB" id="A0A3D8TS40"/>
<evidence type="ECO:0000256" key="8">
    <source>
        <dbReference type="ARBA" id="ARBA00022777"/>
    </source>
</evidence>
<comment type="caution">
    <text evidence="17">The sequence shown here is derived from an EMBL/GenBank/DDBJ whole genome shotgun (WGS) entry which is preliminary data.</text>
</comment>
<keyword evidence="12 15" id="KW-0472">Membrane</keyword>
<evidence type="ECO:0000256" key="10">
    <source>
        <dbReference type="ARBA" id="ARBA00022989"/>
    </source>
</evidence>
<dbReference type="PANTHER" id="PTHR45569">
    <property type="entry name" value="SENSOR PROTEIN KDPD"/>
    <property type="match status" value="1"/>
</dbReference>
<dbReference type="InterPro" id="IPR003018">
    <property type="entry name" value="GAF"/>
</dbReference>
<evidence type="ECO:0000313" key="18">
    <source>
        <dbReference type="Proteomes" id="UP000257055"/>
    </source>
</evidence>
<dbReference type="InterPro" id="IPR038318">
    <property type="entry name" value="KdpD_sf"/>
</dbReference>
<feature type="domain" description="Histidine kinase" evidence="16">
    <location>
        <begin position="663"/>
        <end position="880"/>
    </location>
</feature>
<dbReference type="InterPro" id="IPR003852">
    <property type="entry name" value="Sig_transdc_His_kinase_KdpD_N"/>
</dbReference>
<dbReference type="CDD" id="cd00075">
    <property type="entry name" value="HATPase"/>
    <property type="match status" value="1"/>
</dbReference>
<protein>
    <recommendedName>
        <fullName evidence="3">histidine kinase</fullName>
        <ecNumber evidence="3">2.7.13.3</ecNumber>
    </recommendedName>
</protein>
<evidence type="ECO:0000313" key="17">
    <source>
        <dbReference type="EMBL" id="RDX01411.1"/>
    </source>
</evidence>
<organism evidence="17 18">
    <name type="scientific">Listeria kieliensis</name>
    <dbReference type="NCBI Taxonomy" id="1621700"/>
    <lineage>
        <taxon>Bacteria</taxon>
        <taxon>Bacillati</taxon>
        <taxon>Bacillota</taxon>
        <taxon>Bacilli</taxon>
        <taxon>Bacillales</taxon>
        <taxon>Listeriaceae</taxon>
        <taxon>Listeria</taxon>
    </lineage>
</organism>
<dbReference type="InterPro" id="IPR036097">
    <property type="entry name" value="HisK_dim/P_sf"/>
</dbReference>
<dbReference type="InterPro" id="IPR003594">
    <property type="entry name" value="HATPase_dom"/>
</dbReference>
<evidence type="ECO:0000256" key="9">
    <source>
        <dbReference type="ARBA" id="ARBA00022840"/>
    </source>
</evidence>
<dbReference type="GO" id="GO:0000155">
    <property type="term" value="F:phosphorelay sensor kinase activity"/>
    <property type="evidence" value="ECO:0007669"/>
    <property type="project" value="InterPro"/>
</dbReference>
<dbReference type="Pfam" id="PF00582">
    <property type="entry name" value="Usp"/>
    <property type="match status" value="1"/>
</dbReference>
<dbReference type="Pfam" id="PF02518">
    <property type="entry name" value="HATPase_c"/>
    <property type="match status" value="1"/>
</dbReference>
<dbReference type="SUPFAM" id="SSF47384">
    <property type="entry name" value="Homodimeric domain of signal transducing histidine kinase"/>
    <property type="match status" value="1"/>
</dbReference>
<dbReference type="InterPro" id="IPR014729">
    <property type="entry name" value="Rossmann-like_a/b/a_fold"/>
</dbReference>
<dbReference type="GO" id="GO:0005886">
    <property type="term" value="C:plasma membrane"/>
    <property type="evidence" value="ECO:0007669"/>
    <property type="project" value="TreeGrafter"/>
</dbReference>
<dbReference type="InterPro" id="IPR036890">
    <property type="entry name" value="HATPase_C_sf"/>
</dbReference>
<sequence>MDKGGEPALESGNRDGQNEKRGKLKIYFGYAAGVGKTYAMLNDAREELARGVDIRIGYLEPHMRKETAELAAGLPQIPLKSIRHRDIDLAELDLDGILDEHPDVVLVDELAHNNPEGMRNRKRYQDVSELLDAGISVYTTVNVQHIESLNDLVSGVTDSEMTETIPDWFFDRADQIRLIDIEPDELIKRLEEGKIYFKDSIQVALTHFFTKPNLRILREMATRKAADRISSSNQKEACRGETNWLVCVDASLSAKKLIRWTARAAEAFHGSFTALHVASGKSLSKEEIERLRENMELAEELSAEAVTITGSELATAISEYAKLSGVTNIVIGKSKKHNRILGEELEDTLFRLLDKTEIHMVKTAPEKTKRGTRFSLRDTISWSDTFKMLFALVLATLVSEVLLRLGIGDQNIIMVYLLAIVILSRITTGYLYGIIGSFFAVLMFNFFFMRPLYTFDTIQAGYPVTYGIMLIVALTTSALTVRIKNLAKQAVIREKHTEILYELNRKLLAAQNIQAILELSTNYMMRLFARSVVFYPKDPENESNAVFLQAEDEAKAGELLTESEKAVVHWVFHNGKAAGKSTDTLSGAAGYYMPVIAQGQVLGVIGLYVSREKDAISQEDRNFLRMIGSQIALALLKQKLSDEQNEILVAAEKEKMRGNLLRAVSHDLRTPLTGILGASSALLENETKLDGEMKTKLVRDIKEDSEWLIRMVENLLSVTRISDEEFTLKPENEAVEEIVGEAVERVRARFPGREINVQVPNEVIFVRMDGTLIEQVLINLMENALRHGGEAARVWVTTMLAKNEVQFTVKDDGKGIPPKKRTHLFDGVSALEASRVDQSRGLGIGLSLCMSIIQAHGGKMEALENPGGGTIFRFTLPLGGNADGD</sequence>
<dbReference type="GO" id="GO:0042802">
    <property type="term" value="F:identical protein binding"/>
    <property type="evidence" value="ECO:0007669"/>
    <property type="project" value="UniProtKB-ARBA"/>
</dbReference>
<keyword evidence="5" id="KW-0808">Transferase</keyword>
<dbReference type="SMART" id="SM00388">
    <property type="entry name" value="HisKA"/>
    <property type="match status" value="1"/>
</dbReference>
<evidence type="ECO:0000256" key="12">
    <source>
        <dbReference type="ARBA" id="ARBA00023136"/>
    </source>
</evidence>
<gene>
    <name evidence="17" type="ORF">UR08_10930</name>
</gene>
<dbReference type="InterPro" id="IPR052023">
    <property type="entry name" value="Histidine_kinase_KdpD"/>
</dbReference>
<evidence type="ECO:0000256" key="13">
    <source>
        <dbReference type="ARBA" id="ARBA00057300"/>
    </source>
</evidence>
<evidence type="ECO:0000256" key="6">
    <source>
        <dbReference type="ARBA" id="ARBA00022692"/>
    </source>
</evidence>
<evidence type="ECO:0000256" key="3">
    <source>
        <dbReference type="ARBA" id="ARBA00012438"/>
    </source>
</evidence>
<evidence type="ECO:0000256" key="5">
    <source>
        <dbReference type="ARBA" id="ARBA00022679"/>
    </source>
</evidence>
<reference evidence="18" key="1">
    <citation type="submission" date="2015-04" db="EMBL/GenBank/DDBJ databases">
        <authorList>
            <person name="Schardt J."/>
            <person name="Mueller-Herbst S."/>
            <person name="Scherer S."/>
            <person name="Huptas C."/>
        </authorList>
    </citation>
    <scope>NUCLEOTIDE SEQUENCE [LARGE SCALE GENOMIC DNA]</scope>
    <source>
        <strain evidence="18">Kiel-L1</strain>
    </source>
</reference>
<dbReference type="PRINTS" id="PR00344">
    <property type="entry name" value="BCTRLSENSOR"/>
</dbReference>
<keyword evidence="10 15" id="KW-1133">Transmembrane helix</keyword>
<dbReference type="Gene3D" id="3.40.50.620">
    <property type="entry name" value="HUPs"/>
    <property type="match status" value="1"/>
</dbReference>
<proteinExistence type="predicted"/>
<evidence type="ECO:0000259" key="16">
    <source>
        <dbReference type="PROSITE" id="PS50109"/>
    </source>
</evidence>
<feature type="transmembrane region" description="Helical" evidence="15">
    <location>
        <begin position="460"/>
        <end position="481"/>
    </location>
</feature>
<evidence type="ECO:0000256" key="14">
    <source>
        <dbReference type="SAM" id="Coils"/>
    </source>
</evidence>
<dbReference type="SUPFAM" id="SSF52402">
    <property type="entry name" value="Adenine nucleotide alpha hydrolases-like"/>
    <property type="match status" value="1"/>
</dbReference>
<dbReference type="SUPFAM" id="SSF55874">
    <property type="entry name" value="ATPase domain of HSP90 chaperone/DNA topoisomerase II/histidine kinase"/>
    <property type="match status" value="1"/>
</dbReference>
<dbReference type="InterPro" id="IPR027417">
    <property type="entry name" value="P-loop_NTPase"/>
</dbReference>
<dbReference type="PANTHER" id="PTHR45569:SF1">
    <property type="entry name" value="SENSOR PROTEIN KDPD"/>
    <property type="match status" value="1"/>
</dbReference>
<dbReference type="InterPro" id="IPR005467">
    <property type="entry name" value="His_kinase_dom"/>
</dbReference>
<dbReference type="InterPro" id="IPR003661">
    <property type="entry name" value="HisK_dim/P_dom"/>
</dbReference>
<dbReference type="CDD" id="cd00082">
    <property type="entry name" value="HisKA"/>
    <property type="match status" value="1"/>
</dbReference>
<evidence type="ECO:0000256" key="4">
    <source>
        <dbReference type="ARBA" id="ARBA00022553"/>
    </source>
</evidence>
<dbReference type="Gene3D" id="3.30.450.40">
    <property type="match status" value="1"/>
</dbReference>
<comment type="catalytic activity">
    <reaction evidence="1">
        <text>ATP + protein L-histidine = ADP + protein N-phospho-L-histidine.</text>
        <dbReference type="EC" id="2.7.13.3"/>
    </reaction>
</comment>
<dbReference type="Gene3D" id="1.20.120.620">
    <property type="entry name" value="Backbone structure of the membrane domain of e. Coli histidine kinase receptor kdpd"/>
    <property type="match status" value="1"/>
</dbReference>
<name>A0A3D8TS40_9LIST</name>
<feature type="transmembrane region" description="Helical" evidence="15">
    <location>
        <begin position="415"/>
        <end position="448"/>
    </location>
</feature>
<dbReference type="Pfam" id="PF13492">
    <property type="entry name" value="GAF_3"/>
    <property type="match status" value="1"/>
</dbReference>
<keyword evidence="9" id="KW-0067">ATP-binding</keyword>
<dbReference type="Gene3D" id="1.10.287.130">
    <property type="match status" value="1"/>
</dbReference>
<dbReference type="EC" id="2.7.13.3" evidence="3"/>
<evidence type="ECO:0000256" key="1">
    <source>
        <dbReference type="ARBA" id="ARBA00000085"/>
    </source>
</evidence>
<evidence type="ECO:0000256" key="2">
    <source>
        <dbReference type="ARBA" id="ARBA00004141"/>
    </source>
</evidence>
<comment type="subcellular location">
    <subcellularLocation>
        <location evidence="2">Membrane</location>
        <topology evidence="2">Multi-pass membrane protein</topology>
    </subcellularLocation>
</comment>
<dbReference type="FunFam" id="3.30.565.10:FF:000042">
    <property type="entry name" value="Two-component sensor histidine kinase KdpD"/>
    <property type="match status" value="1"/>
</dbReference>
<keyword evidence="7" id="KW-0547">Nucleotide-binding</keyword>
<keyword evidence="8 17" id="KW-0418">Kinase</keyword>
<dbReference type="GO" id="GO:0005524">
    <property type="term" value="F:ATP binding"/>
    <property type="evidence" value="ECO:0007669"/>
    <property type="project" value="UniProtKB-KW"/>
</dbReference>
<evidence type="ECO:0000256" key="15">
    <source>
        <dbReference type="SAM" id="Phobius"/>
    </source>
</evidence>
<keyword evidence="14" id="KW-0175">Coiled coil</keyword>
<dbReference type="InterPro" id="IPR029016">
    <property type="entry name" value="GAF-like_dom_sf"/>
</dbReference>
<evidence type="ECO:0000256" key="11">
    <source>
        <dbReference type="ARBA" id="ARBA00023012"/>
    </source>
</evidence>